<keyword evidence="2" id="KW-1133">Transmembrane helix</keyword>
<feature type="transmembrane region" description="Helical" evidence="2">
    <location>
        <begin position="56"/>
        <end position="75"/>
    </location>
</feature>
<reference evidence="4" key="1">
    <citation type="submission" date="2016-12" db="EMBL/GenBank/DDBJ databases">
        <authorList>
            <person name="Brunel B."/>
        </authorList>
    </citation>
    <scope>NUCLEOTIDE SEQUENCE [LARGE SCALE GENOMIC DNA]</scope>
</reference>
<dbReference type="AlphaFoldDB" id="A0A2P9AD41"/>
<gene>
    <name evidence="3" type="ORF">BQ8482_110960</name>
</gene>
<organism evidence="3 4">
    <name type="scientific">Mesorhizobium delmotii</name>
    <dbReference type="NCBI Taxonomy" id="1631247"/>
    <lineage>
        <taxon>Bacteria</taxon>
        <taxon>Pseudomonadati</taxon>
        <taxon>Pseudomonadota</taxon>
        <taxon>Alphaproteobacteria</taxon>
        <taxon>Hyphomicrobiales</taxon>
        <taxon>Phyllobacteriaceae</taxon>
        <taxon>Mesorhizobium</taxon>
    </lineage>
</organism>
<keyword evidence="2" id="KW-0812">Transmembrane</keyword>
<name>A0A2P9AD41_9HYPH</name>
<dbReference type="EMBL" id="FUIG01000013">
    <property type="protein sequence ID" value="SJM29030.1"/>
    <property type="molecule type" value="Genomic_DNA"/>
</dbReference>
<evidence type="ECO:0000256" key="2">
    <source>
        <dbReference type="SAM" id="Phobius"/>
    </source>
</evidence>
<dbReference type="Proteomes" id="UP000245698">
    <property type="component" value="Unassembled WGS sequence"/>
</dbReference>
<sequence length="112" mass="12181">MVGTVSFVDRYRAALHHGRLLLRLGQTSFTKSDGQPAKRELVLGSILSGILLQSPMAARIVVILALLAAFAYGFAKLVERYGDASDKPSPCEKWPHPDCPVPNAPPQEETKP</sequence>
<protein>
    <submittedName>
        <fullName evidence="3">Uncharacterized protein</fullName>
    </submittedName>
</protein>
<evidence type="ECO:0000313" key="4">
    <source>
        <dbReference type="Proteomes" id="UP000245698"/>
    </source>
</evidence>
<feature type="region of interest" description="Disordered" evidence="1">
    <location>
        <begin position="82"/>
        <end position="112"/>
    </location>
</feature>
<keyword evidence="2" id="KW-0472">Membrane</keyword>
<feature type="compositionally biased region" description="Basic and acidic residues" evidence="1">
    <location>
        <begin position="82"/>
        <end position="96"/>
    </location>
</feature>
<proteinExistence type="predicted"/>
<evidence type="ECO:0000256" key="1">
    <source>
        <dbReference type="SAM" id="MobiDB-lite"/>
    </source>
</evidence>
<accession>A0A2P9AD41</accession>
<evidence type="ECO:0000313" key="3">
    <source>
        <dbReference type="EMBL" id="SJM29030.1"/>
    </source>
</evidence>
<keyword evidence="4" id="KW-1185">Reference proteome</keyword>